<gene>
    <name evidence="1" type="ORF">CFP56_003110</name>
</gene>
<evidence type="ECO:0000313" key="1">
    <source>
        <dbReference type="EMBL" id="KAK7849346.1"/>
    </source>
</evidence>
<comment type="caution">
    <text evidence="1">The sequence shown here is derived from an EMBL/GenBank/DDBJ whole genome shotgun (WGS) entry which is preliminary data.</text>
</comment>
<name>A0AAW0LEF6_QUESU</name>
<evidence type="ECO:0000313" key="2">
    <source>
        <dbReference type="Proteomes" id="UP000237347"/>
    </source>
</evidence>
<reference evidence="1 2" key="1">
    <citation type="journal article" date="2018" name="Sci. Data">
        <title>The draft genome sequence of cork oak.</title>
        <authorList>
            <person name="Ramos A.M."/>
            <person name="Usie A."/>
            <person name="Barbosa P."/>
            <person name="Barros P.M."/>
            <person name="Capote T."/>
            <person name="Chaves I."/>
            <person name="Simoes F."/>
            <person name="Abreu I."/>
            <person name="Carrasquinho I."/>
            <person name="Faro C."/>
            <person name="Guimaraes J.B."/>
            <person name="Mendonca D."/>
            <person name="Nobrega F."/>
            <person name="Rodrigues L."/>
            <person name="Saibo N.J.M."/>
            <person name="Varela M.C."/>
            <person name="Egas C."/>
            <person name="Matos J."/>
            <person name="Miguel C.M."/>
            <person name="Oliveira M.M."/>
            <person name="Ricardo C.P."/>
            <person name="Goncalves S."/>
        </authorList>
    </citation>
    <scope>NUCLEOTIDE SEQUENCE [LARGE SCALE GENOMIC DNA]</scope>
    <source>
        <strain evidence="2">cv. HL8</strain>
    </source>
</reference>
<dbReference type="AlphaFoldDB" id="A0AAW0LEF6"/>
<organism evidence="1 2">
    <name type="scientific">Quercus suber</name>
    <name type="common">Cork oak</name>
    <dbReference type="NCBI Taxonomy" id="58331"/>
    <lineage>
        <taxon>Eukaryota</taxon>
        <taxon>Viridiplantae</taxon>
        <taxon>Streptophyta</taxon>
        <taxon>Embryophyta</taxon>
        <taxon>Tracheophyta</taxon>
        <taxon>Spermatophyta</taxon>
        <taxon>Magnoliopsida</taxon>
        <taxon>eudicotyledons</taxon>
        <taxon>Gunneridae</taxon>
        <taxon>Pentapetalae</taxon>
        <taxon>rosids</taxon>
        <taxon>fabids</taxon>
        <taxon>Fagales</taxon>
        <taxon>Fagaceae</taxon>
        <taxon>Quercus</taxon>
    </lineage>
</organism>
<dbReference type="Proteomes" id="UP000237347">
    <property type="component" value="Unassembled WGS sequence"/>
</dbReference>
<proteinExistence type="predicted"/>
<sequence>MEVDSCIQIAPTQNQTAEVASRCFSGNHFGNADVSHNAQFTCPKSRNFRETAAIVASLADRFGVRTNVIMTISTINFETNHK</sequence>
<keyword evidence="2" id="KW-1185">Reference proteome</keyword>
<dbReference type="EMBL" id="PKMF04000115">
    <property type="protein sequence ID" value="KAK7849346.1"/>
    <property type="molecule type" value="Genomic_DNA"/>
</dbReference>
<accession>A0AAW0LEF6</accession>
<protein>
    <submittedName>
        <fullName evidence="1">Uncharacterized protein</fullName>
    </submittedName>
</protein>